<name>A0A6A5SX29_9PLEO</name>
<evidence type="ECO:0000256" key="1">
    <source>
        <dbReference type="SAM" id="MobiDB-lite"/>
    </source>
</evidence>
<dbReference type="EMBL" id="ML976012">
    <property type="protein sequence ID" value="KAF1945041.1"/>
    <property type="molecule type" value="Genomic_DNA"/>
</dbReference>
<gene>
    <name evidence="3" type="ORF">EJ02DRAFT_431889</name>
</gene>
<dbReference type="OrthoDB" id="3689236at2759"/>
<evidence type="ECO:0000256" key="2">
    <source>
        <dbReference type="SAM" id="SignalP"/>
    </source>
</evidence>
<reference evidence="3" key="1">
    <citation type="journal article" date="2020" name="Stud. Mycol.">
        <title>101 Dothideomycetes genomes: a test case for predicting lifestyles and emergence of pathogens.</title>
        <authorList>
            <person name="Haridas S."/>
            <person name="Albert R."/>
            <person name="Binder M."/>
            <person name="Bloem J."/>
            <person name="Labutti K."/>
            <person name="Salamov A."/>
            <person name="Andreopoulos B."/>
            <person name="Baker S."/>
            <person name="Barry K."/>
            <person name="Bills G."/>
            <person name="Bluhm B."/>
            <person name="Cannon C."/>
            <person name="Castanera R."/>
            <person name="Culley D."/>
            <person name="Daum C."/>
            <person name="Ezra D."/>
            <person name="Gonzalez J."/>
            <person name="Henrissat B."/>
            <person name="Kuo A."/>
            <person name="Liang C."/>
            <person name="Lipzen A."/>
            <person name="Lutzoni F."/>
            <person name="Magnuson J."/>
            <person name="Mondo S."/>
            <person name="Nolan M."/>
            <person name="Ohm R."/>
            <person name="Pangilinan J."/>
            <person name="Park H.-J."/>
            <person name="Ramirez L."/>
            <person name="Alfaro M."/>
            <person name="Sun H."/>
            <person name="Tritt A."/>
            <person name="Yoshinaga Y."/>
            <person name="Zwiers L.-H."/>
            <person name="Turgeon B."/>
            <person name="Goodwin S."/>
            <person name="Spatafora J."/>
            <person name="Crous P."/>
            <person name="Grigoriev I."/>
        </authorList>
    </citation>
    <scope>NUCLEOTIDE SEQUENCE</scope>
    <source>
        <strain evidence="3">CBS 161.51</strain>
    </source>
</reference>
<evidence type="ECO:0000313" key="4">
    <source>
        <dbReference type="Proteomes" id="UP000800038"/>
    </source>
</evidence>
<accession>A0A6A5SX29</accession>
<proteinExistence type="predicted"/>
<feature type="signal peptide" evidence="2">
    <location>
        <begin position="1"/>
        <end position="19"/>
    </location>
</feature>
<dbReference type="Proteomes" id="UP000800038">
    <property type="component" value="Unassembled WGS sequence"/>
</dbReference>
<keyword evidence="4" id="KW-1185">Reference proteome</keyword>
<feature type="compositionally biased region" description="Low complexity" evidence="1">
    <location>
        <begin position="171"/>
        <end position="182"/>
    </location>
</feature>
<sequence>MHLTASVLTGLITVSATSAAGLTTKLAPSKAAAGATPARSTTVDGNWHIGCTNDNHCTYYQGIQVSPASAATTWVGIPAAPGPVEPVSFIPSTCGLCTDYTTCSRCEFDWSMHGWEHWQCTDIVMDHQLCIDLPPQLAASIRNSTATPAPGVKFPLAPCFTTTTTMSTTKKTTKSTTTTETESTTKKTTKSTTTTETKSTTLTVSPLWTTIVVTYTTTYVFPTGKKTTTKTTIATRTTTAFVTTSALTCSYSGITSWTVPTWYTTIATYWPTGPASRRDWTKVITCVSDGMPYIITAISPHSLPTRTKTFFALSTGTAAPLPRRNAVKGTFSALTNATSMATNRCDDYEACLKACPDLTCMVACIESYEECYDTAITNATAIAKNGCAENCDCGSSLHEKIAGNSSATVIQDIKASLKRIAKDLQKCYDDNQPLFMDVYSDMHKLEKLLRGNSSSDADTVSIINTIIEDFEDLGLAIVDCYEKDAPDVKDLFSNIFKLLPNETTTSTVNVHAPHGTAPSLSHRTISGDNVTCREVTSSNPGVNCHAYQFPCVDCYHYECFNELRQTTQCYDIRPEVADCICNKIMDVHTATRALTTTAESIAIPVYTKTTNSTRPLKIATEAVAIPVTIVPTICTMSGSSQTRVAAPLSHRNTAFTSSTCILCGEDPKCEVCDFYCDSCDHFLCVDLTTGLGTCIETEHERRASKINTTAKGSDKSLGHAVTLLHFNGRENRDIAPVANAMPPHFNFSDSDCIDCTVNPNACNECVWQFTCGQKQKCLHDGAREVVELCCETGESCNA</sequence>
<evidence type="ECO:0008006" key="5">
    <source>
        <dbReference type="Google" id="ProtNLM"/>
    </source>
</evidence>
<dbReference type="AlphaFoldDB" id="A0A6A5SX29"/>
<evidence type="ECO:0000313" key="3">
    <source>
        <dbReference type="EMBL" id="KAF1945041.1"/>
    </source>
</evidence>
<feature type="region of interest" description="Disordered" evidence="1">
    <location>
        <begin position="171"/>
        <end position="192"/>
    </location>
</feature>
<organism evidence="3 4">
    <name type="scientific">Clathrospora elynae</name>
    <dbReference type="NCBI Taxonomy" id="706981"/>
    <lineage>
        <taxon>Eukaryota</taxon>
        <taxon>Fungi</taxon>
        <taxon>Dikarya</taxon>
        <taxon>Ascomycota</taxon>
        <taxon>Pezizomycotina</taxon>
        <taxon>Dothideomycetes</taxon>
        <taxon>Pleosporomycetidae</taxon>
        <taxon>Pleosporales</taxon>
        <taxon>Diademaceae</taxon>
        <taxon>Clathrospora</taxon>
    </lineage>
</organism>
<keyword evidence="2" id="KW-0732">Signal</keyword>
<protein>
    <recommendedName>
        <fullName evidence="5">Extracellular membrane protein CFEM domain-containing protein</fullName>
    </recommendedName>
</protein>
<feature type="chain" id="PRO_5025620044" description="Extracellular membrane protein CFEM domain-containing protein" evidence="2">
    <location>
        <begin position="20"/>
        <end position="798"/>
    </location>
</feature>